<evidence type="ECO:0000259" key="13">
    <source>
        <dbReference type="Pfam" id="PF17655"/>
    </source>
</evidence>
<keyword evidence="8" id="KW-0406">Ion transport</keyword>
<dbReference type="SUPFAM" id="SSF81324">
    <property type="entry name" value="Voltage-gated potassium channels"/>
    <property type="match status" value="1"/>
</dbReference>
<evidence type="ECO:0000313" key="15">
    <source>
        <dbReference type="Proteomes" id="UP001168552"/>
    </source>
</evidence>
<keyword evidence="15" id="KW-1185">Reference proteome</keyword>
<evidence type="ECO:0000256" key="10">
    <source>
        <dbReference type="ARBA" id="ARBA00023303"/>
    </source>
</evidence>
<dbReference type="InterPro" id="IPR013099">
    <property type="entry name" value="K_chnl_dom"/>
</dbReference>
<sequence length="311" mass="35219">MKTTKKNLSDQGLGIKSSRKTKRMVDSKGSFTVKRSGAKLTVKQIYEVLVSLSPGGFFLLMLVSYFGLNLLFALMYVFIGLDQLSVGPQSSLSDAFLYAFYFSFQTFTTVGYGGIHPIAWQANIVASLETFTGLLFFAIASALVYGRLSKPKARLMFSRNVLFAPYQEGKGLMFRVANASRGSLIEVEATVMLTYLEKGKEGFSRKYFDLSLERKSVLFFPLNWTLVHPITEESPLWNKNLEFVHDNQVEIIIQIKGFDETFAQTVQSRHSYVYEDFIGNARFLPAYVIDEQGDIELDLNKIHDFEILEAK</sequence>
<dbReference type="PANTHER" id="PTHR11767:SF102">
    <property type="entry name" value="INWARDLY RECTIFYING POTASSIUM CHANNEL 1, ISOFORM F"/>
    <property type="match status" value="1"/>
</dbReference>
<name>A0ABT8F0D5_9BACT</name>
<evidence type="ECO:0000256" key="5">
    <source>
        <dbReference type="ARBA" id="ARBA00022882"/>
    </source>
</evidence>
<comment type="caution">
    <text evidence="14">The sequence shown here is derived from an EMBL/GenBank/DDBJ whole genome shotgun (WGS) entry which is preliminary data.</text>
</comment>
<evidence type="ECO:0000256" key="2">
    <source>
        <dbReference type="ARBA" id="ARBA00022448"/>
    </source>
</evidence>
<dbReference type="Gene3D" id="2.60.40.1400">
    <property type="entry name" value="G protein-activated inward rectifier potassium channel 1"/>
    <property type="match status" value="1"/>
</dbReference>
<evidence type="ECO:0000313" key="14">
    <source>
        <dbReference type="EMBL" id="MDN4163906.1"/>
    </source>
</evidence>
<keyword evidence="7 11" id="KW-1133">Transmembrane helix</keyword>
<dbReference type="InterPro" id="IPR041647">
    <property type="entry name" value="IRK_C"/>
</dbReference>
<feature type="transmembrane region" description="Helical" evidence="11">
    <location>
        <begin position="57"/>
        <end position="79"/>
    </location>
</feature>
<reference evidence="14" key="1">
    <citation type="submission" date="2023-06" db="EMBL/GenBank/DDBJ databases">
        <title>Cytophagales bacterium Strain LB-30, isolated from soil.</title>
        <authorList>
            <person name="Liu B."/>
        </authorList>
    </citation>
    <scope>NUCLEOTIDE SEQUENCE</scope>
    <source>
        <strain evidence="14">LB-30</strain>
    </source>
</reference>
<dbReference type="EMBL" id="JAUHJS010000001">
    <property type="protein sequence ID" value="MDN4163906.1"/>
    <property type="molecule type" value="Genomic_DNA"/>
</dbReference>
<dbReference type="Pfam" id="PF17655">
    <property type="entry name" value="IRK_C"/>
    <property type="match status" value="1"/>
</dbReference>
<keyword evidence="2" id="KW-0813">Transport</keyword>
<dbReference type="Pfam" id="PF07885">
    <property type="entry name" value="Ion_trans_2"/>
    <property type="match status" value="1"/>
</dbReference>
<dbReference type="Proteomes" id="UP001168552">
    <property type="component" value="Unassembled WGS sequence"/>
</dbReference>
<dbReference type="PRINTS" id="PR01320">
    <property type="entry name" value="KIRCHANNEL"/>
</dbReference>
<keyword evidence="6" id="KW-0630">Potassium</keyword>
<comment type="subcellular location">
    <subcellularLocation>
        <location evidence="1">Membrane</location>
        <topology evidence="1">Multi-pass membrane protein</topology>
    </subcellularLocation>
</comment>
<evidence type="ECO:0000256" key="7">
    <source>
        <dbReference type="ARBA" id="ARBA00022989"/>
    </source>
</evidence>
<dbReference type="RefSeq" id="WP_320002435.1">
    <property type="nucleotide sequence ID" value="NZ_JAUHJS010000001.1"/>
</dbReference>
<evidence type="ECO:0000256" key="11">
    <source>
        <dbReference type="SAM" id="Phobius"/>
    </source>
</evidence>
<feature type="domain" description="Potassium channel" evidence="12">
    <location>
        <begin position="79"/>
        <end position="144"/>
    </location>
</feature>
<evidence type="ECO:0000256" key="8">
    <source>
        <dbReference type="ARBA" id="ARBA00023065"/>
    </source>
</evidence>
<dbReference type="Gene3D" id="1.10.287.70">
    <property type="match status" value="1"/>
</dbReference>
<evidence type="ECO:0000256" key="4">
    <source>
        <dbReference type="ARBA" id="ARBA00022692"/>
    </source>
</evidence>
<keyword evidence="5" id="KW-0851">Voltage-gated channel</keyword>
<protein>
    <submittedName>
        <fullName evidence="14">Ion channel</fullName>
    </submittedName>
</protein>
<proteinExistence type="predicted"/>
<keyword evidence="3" id="KW-0633">Potassium transport</keyword>
<keyword evidence="10" id="KW-0407">Ion channel</keyword>
<feature type="transmembrane region" description="Helical" evidence="11">
    <location>
        <begin position="91"/>
        <end position="112"/>
    </location>
</feature>
<evidence type="ECO:0000256" key="9">
    <source>
        <dbReference type="ARBA" id="ARBA00023136"/>
    </source>
</evidence>
<evidence type="ECO:0000256" key="3">
    <source>
        <dbReference type="ARBA" id="ARBA00022538"/>
    </source>
</evidence>
<feature type="transmembrane region" description="Helical" evidence="11">
    <location>
        <begin position="124"/>
        <end position="146"/>
    </location>
</feature>
<gene>
    <name evidence="14" type="ORF">QWY31_00255</name>
</gene>
<dbReference type="PANTHER" id="PTHR11767">
    <property type="entry name" value="INWARD RECTIFIER POTASSIUM CHANNEL"/>
    <property type="match status" value="1"/>
</dbReference>
<keyword evidence="9 11" id="KW-0472">Membrane</keyword>
<accession>A0ABT8F0D5</accession>
<dbReference type="SUPFAM" id="SSF81296">
    <property type="entry name" value="E set domains"/>
    <property type="match status" value="1"/>
</dbReference>
<evidence type="ECO:0000256" key="1">
    <source>
        <dbReference type="ARBA" id="ARBA00004141"/>
    </source>
</evidence>
<organism evidence="14 15">
    <name type="scientific">Shiella aurantiaca</name>
    <dbReference type="NCBI Taxonomy" id="3058365"/>
    <lineage>
        <taxon>Bacteria</taxon>
        <taxon>Pseudomonadati</taxon>
        <taxon>Bacteroidota</taxon>
        <taxon>Cytophagia</taxon>
        <taxon>Cytophagales</taxon>
        <taxon>Shiellaceae</taxon>
        <taxon>Shiella</taxon>
    </lineage>
</organism>
<feature type="domain" description="Inward rectifier potassium channel C-terminal" evidence="13">
    <location>
        <begin position="155"/>
        <end position="304"/>
    </location>
</feature>
<dbReference type="InterPro" id="IPR014756">
    <property type="entry name" value="Ig_E-set"/>
</dbReference>
<keyword evidence="4 11" id="KW-0812">Transmembrane</keyword>
<dbReference type="InterPro" id="IPR016449">
    <property type="entry name" value="K_chnl_inward-rec_Kir"/>
</dbReference>
<evidence type="ECO:0000256" key="6">
    <source>
        <dbReference type="ARBA" id="ARBA00022958"/>
    </source>
</evidence>
<dbReference type="InterPro" id="IPR013518">
    <property type="entry name" value="K_chnl_inward-rec_Kir_cyto"/>
</dbReference>
<evidence type="ECO:0000259" key="12">
    <source>
        <dbReference type="Pfam" id="PF07885"/>
    </source>
</evidence>